<sequence length="74" mass="7837">MSEGYVQALPGLTGNLFRQMVGAEAVMAALSVLQRQQGVEGGLAEIGVHHGTYLISMALLGKQGEHILALDLFE</sequence>
<organism evidence="1 2">
    <name type="scientific">Haematococcus lacustris</name>
    <name type="common">Green alga</name>
    <name type="synonym">Haematococcus pluvialis</name>
    <dbReference type="NCBI Taxonomy" id="44745"/>
    <lineage>
        <taxon>Eukaryota</taxon>
        <taxon>Viridiplantae</taxon>
        <taxon>Chlorophyta</taxon>
        <taxon>core chlorophytes</taxon>
        <taxon>Chlorophyceae</taxon>
        <taxon>CS clade</taxon>
        <taxon>Chlamydomonadales</taxon>
        <taxon>Haematococcaceae</taxon>
        <taxon>Haematococcus</taxon>
    </lineage>
</organism>
<dbReference type="EMBL" id="BLLF01000143">
    <property type="protein sequence ID" value="GFH08169.1"/>
    <property type="molecule type" value="Genomic_DNA"/>
</dbReference>
<reference evidence="1 2" key="1">
    <citation type="submission" date="2020-02" db="EMBL/GenBank/DDBJ databases">
        <title>Draft genome sequence of Haematococcus lacustris strain NIES-144.</title>
        <authorList>
            <person name="Morimoto D."/>
            <person name="Nakagawa S."/>
            <person name="Yoshida T."/>
            <person name="Sawayama S."/>
        </authorList>
    </citation>
    <scope>NUCLEOTIDE SEQUENCE [LARGE SCALE GENOMIC DNA]</scope>
    <source>
        <strain evidence="1 2">NIES-144</strain>
    </source>
</reference>
<gene>
    <name evidence="1" type="ORF">HaLaN_03089</name>
</gene>
<proteinExistence type="predicted"/>
<protein>
    <submittedName>
        <fullName evidence="1">Uncharacterized protein</fullName>
    </submittedName>
</protein>
<name>A0A699YPR8_HAELA</name>
<feature type="non-terminal residue" evidence="1">
    <location>
        <position position="1"/>
    </location>
</feature>
<feature type="non-terminal residue" evidence="1">
    <location>
        <position position="74"/>
    </location>
</feature>
<evidence type="ECO:0000313" key="1">
    <source>
        <dbReference type="EMBL" id="GFH08169.1"/>
    </source>
</evidence>
<keyword evidence="2" id="KW-1185">Reference proteome</keyword>
<dbReference type="Proteomes" id="UP000485058">
    <property type="component" value="Unassembled WGS sequence"/>
</dbReference>
<dbReference type="AlphaFoldDB" id="A0A699YPR8"/>
<evidence type="ECO:0000313" key="2">
    <source>
        <dbReference type="Proteomes" id="UP000485058"/>
    </source>
</evidence>
<accession>A0A699YPR8</accession>
<comment type="caution">
    <text evidence="1">The sequence shown here is derived from an EMBL/GenBank/DDBJ whole genome shotgun (WGS) entry which is preliminary data.</text>
</comment>